<evidence type="ECO:0000256" key="7">
    <source>
        <dbReference type="NCBIfam" id="TIGR00188"/>
    </source>
</evidence>
<dbReference type="EMBL" id="JADEXN010000306">
    <property type="protein sequence ID" value="MBE9042155.1"/>
    <property type="molecule type" value="Genomic_DNA"/>
</dbReference>
<keyword evidence="2 6" id="KW-0540">Nuclease</keyword>
<dbReference type="GO" id="GO:0030677">
    <property type="term" value="C:ribonuclease P complex"/>
    <property type="evidence" value="ECO:0007669"/>
    <property type="project" value="TreeGrafter"/>
</dbReference>
<evidence type="ECO:0000256" key="2">
    <source>
        <dbReference type="ARBA" id="ARBA00022722"/>
    </source>
</evidence>
<sequence length="130" mass="14997">MLKSAHRLRHWKDFQAVYKLGTRFQGSTLTLRGLPRQTQTKGEIDRKSPTRFGISISRKVTKKATGRNRIKRQIRAALHQLYPYIEPGWDFILSVKPSAVQCNYSQFLQELNQLLAKAEVLHGHSRGNLL</sequence>
<proteinExistence type="inferred from homology"/>
<dbReference type="GO" id="GO:0000049">
    <property type="term" value="F:tRNA binding"/>
    <property type="evidence" value="ECO:0007669"/>
    <property type="project" value="UniProtKB-UniRule"/>
</dbReference>
<protein>
    <recommendedName>
        <fullName evidence="6 7">Ribonuclease P protein component</fullName>
        <shortName evidence="6">RNase P protein</shortName>
        <shortName evidence="6">RNaseP protein</shortName>
        <ecNumber evidence="6 7">3.1.26.5</ecNumber>
    </recommendedName>
    <alternativeName>
        <fullName evidence="6">Protein C5</fullName>
    </alternativeName>
</protein>
<comment type="subunit">
    <text evidence="6">Consists of a catalytic RNA component (M1 or rnpB) and a protein subunit.</text>
</comment>
<keyword evidence="1 6" id="KW-0819">tRNA processing</keyword>
<organism evidence="8 9">
    <name type="scientific">Zarconia navalis LEGE 11467</name>
    <dbReference type="NCBI Taxonomy" id="1828826"/>
    <lineage>
        <taxon>Bacteria</taxon>
        <taxon>Bacillati</taxon>
        <taxon>Cyanobacteriota</taxon>
        <taxon>Cyanophyceae</taxon>
        <taxon>Oscillatoriophycideae</taxon>
        <taxon>Oscillatoriales</taxon>
        <taxon>Oscillatoriales incertae sedis</taxon>
        <taxon>Zarconia</taxon>
        <taxon>Zarconia navalis</taxon>
    </lineage>
</organism>
<dbReference type="EC" id="3.1.26.5" evidence="6 7"/>
<evidence type="ECO:0000256" key="4">
    <source>
        <dbReference type="ARBA" id="ARBA00022801"/>
    </source>
</evidence>
<keyword evidence="3 6" id="KW-0255">Endonuclease</keyword>
<keyword evidence="9" id="KW-1185">Reference proteome</keyword>
<dbReference type="RefSeq" id="WP_264322331.1">
    <property type="nucleotide sequence ID" value="NZ_JADEXN010000306.1"/>
</dbReference>
<comment type="catalytic activity">
    <reaction evidence="6">
        <text>Endonucleolytic cleavage of RNA, removing 5'-extranucleotides from tRNA precursor.</text>
        <dbReference type="EC" id="3.1.26.5"/>
    </reaction>
</comment>
<evidence type="ECO:0000256" key="5">
    <source>
        <dbReference type="ARBA" id="ARBA00022884"/>
    </source>
</evidence>
<dbReference type="Gene3D" id="3.30.230.10">
    <property type="match status" value="1"/>
</dbReference>
<dbReference type="InterPro" id="IPR020568">
    <property type="entry name" value="Ribosomal_Su5_D2-typ_SF"/>
</dbReference>
<evidence type="ECO:0000313" key="9">
    <source>
        <dbReference type="Proteomes" id="UP000621799"/>
    </source>
</evidence>
<dbReference type="PANTHER" id="PTHR33992">
    <property type="entry name" value="RIBONUCLEASE P PROTEIN COMPONENT"/>
    <property type="match status" value="1"/>
</dbReference>
<dbReference type="GO" id="GO:0042781">
    <property type="term" value="F:3'-tRNA processing endoribonuclease activity"/>
    <property type="evidence" value="ECO:0007669"/>
    <property type="project" value="TreeGrafter"/>
</dbReference>
<dbReference type="PANTHER" id="PTHR33992:SF1">
    <property type="entry name" value="RIBONUCLEASE P PROTEIN COMPONENT"/>
    <property type="match status" value="1"/>
</dbReference>
<name>A0A928W2P8_9CYAN</name>
<evidence type="ECO:0000313" key="8">
    <source>
        <dbReference type="EMBL" id="MBE9042155.1"/>
    </source>
</evidence>
<dbReference type="HAMAP" id="MF_00227">
    <property type="entry name" value="RNase_P"/>
    <property type="match status" value="1"/>
</dbReference>
<keyword evidence="4 6" id="KW-0378">Hydrolase</keyword>
<comment type="similarity">
    <text evidence="6">Belongs to the RnpA family.</text>
</comment>
<evidence type="ECO:0000256" key="6">
    <source>
        <dbReference type="HAMAP-Rule" id="MF_00227"/>
    </source>
</evidence>
<comment type="function">
    <text evidence="6">RNaseP catalyzes the removal of the 5'-leader sequence from pre-tRNA to produce the mature 5'-terminus. It can also cleave other RNA substrates such as 4.5S RNA. The protein component plays an auxiliary but essential role in vivo by binding to the 5'-leader sequence and broadening the substrate specificity of the ribozyme.</text>
</comment>
<dbReference type="InterPro" id="IPR000100">
    <property type="entry name" value="RNase_P"/>
</dbReference>
<keyword evidence="5 6" id="KW-0694">RNA-binding</keyword>
<dbReference type="GO" id="GO:0001682">
    <property type="term" value="P:tRNA 5'-leader removal"/>
    <property type="evidence" value="ECO:0007669"/>
    <property type="project" value="UniProtKB-UniRule"/>
</dbReference>
<dbReference type="NCBIfam" id="TIGR00188">
    <property type="entry name" value="rnpA"/>
    <property type="match status" value="1"/>
</dbReference>
<dbReference type="InterPro" id="IPR014721">
    <property type="entry name" value="Ribsml_uS5_D2-typ_fold_subgr"/>
</dbReference>
<evidence type="ECO:0000256" key="3">
    <source>
        <dbReference type="ARBA" id="ARBA00022759"/>
    </source>
</evidence>
<dbReference type="AlphaFoldDB" id="A0A928W2P8"/>
<evidence type="ECO:0000256" key="1">
    <source>
        <dbReference type="ARBA" id="ARBA00022694"/>
    </source>
</evidence>
<dbReference type="SUPFAM" id="SSF54211">
    <property type="entry name" value="Ribosomal protein S5 domain 2-like"/>
    <property type="match status" value="1"/>
</dbReference>
<reference evidence="8" key="1">
    <citation type="submission" date="2020-10" db="EMBL/GenBank/DDBJ databases">
        <authorList>
            <person name="Castelo-Branco R."/>
            <person name="Eusebio N."/>
            <person name="Adriana R."/>
            <person name="Vieira A."/>
            <person name="Brugerolle De Fraissinette N."/>
            <person name="Rezende De Castro R."/>
            <person name="Schneider M.P."/>
            <person name="Vasconcelos V."/>
            <person name="Leao P.N."/>
        </authorList>
    </citation>
    <scope>NUCLEOTIDE SEQUENCE</scope>
    <source>
        <strain evidence="8">LEGE 11467</strain>
    </source>
</reference>
<comment type="caution">
    <text evidence="8">The sequence shown here is derived from an EMBL/GenBank/DDBJ whole genome shotgun (WGS) entry which is preliminary data.</text>
</comment>
<dbReference type="Pfam" id="PF00825">
    <property type="entry name" value="Ribonuclease_P"/>
    <property type="match status" value="1"/>
</dbReference>
<dbReference type="GO" id="GO:0004526">
    <property type="term" value="F:ribonuclease P activity"/>
    <property type="evidence" value="ECO:0007669"/>
    <property type="project" value="UniProtKB-UniRule"/>
</dbReference>
<gene>
    <name evidence="6" type="primary">rnpA</name>
    <name evidence="8" type="ORF">IQ235_15350</name>
</gene>
<dbReference type="Proteomes" id="UP000621799">
    <property type="component" value="Unassembled WGS sequence"/>
</dbReference>
<accession>A0A928W2P8</accession>